<dbReference type="InterPro" id="IPR041679">
    <property type="entry name" value="DNA2/NAM7-like_C"/>
</dbReference>
<evidence type="ECO:0000256" key="4">
    <source>
        <dbReference type="ARBA" id="ARBA00022806"/>
    </source>
</evidence>
<dbReference type="InterPro" id="IPR027417">
    <property type="entry name" value="P-loop_NTPase"/>
</dbReference>
<dbReference type="GO" id="GO:0016787">
    <property type="term" value="F:hydrolase activity"/>
    <property type="evidence" value="ECO:0007669"/>
    <property type="project" value="UniProtKB-KW"/>
</dbReference>
<evidence type="ECO:0000313" key="9">
    <source>
        <dbReference type="Proteomes" id="UP000239833"/>
    </source>
</evidence>
<organism evidence="8 9">
    <name type="scientific">Paenibacillus larvae subsp. larvae</name>
    <dbReference type="NCBI Taxonomy" id="147375"/>
    <lineage>
        <taxon>Bacteria</taxon>
        <taxon>Bacillati</taxon>
        <taxon>Bacillota</taxon>
        <taxon>Bacilli</taxon>
        <taxon>Bacillales</taxon>
        <taxon>Paenibacillaceae</taxon>
        <taxon>Paenibacillus</taxon>
    </lineage>
</organism>
<proteinExistence type="inferred from homology"/>
<dbReference type="PANTHER" id="PTHR43788:SF8">
    <property type="entry name" value="DNA-BINDING PROTEIN SMUBP-2"/>
    <property type="match status" value="1"/>
</dbReference>
<feature type="domain" description="DNA2/NAM7 helicase helicase" evidence="6">
    <location>
        <begin position="265"/>
        <end position="343"/>
    </location>
</feature>
<dbReference type="InterPro" id="IPR041677">
    <property type="entry name" value="DNA2/NAM7_AAA_11"/>
</dbReference>
<keyword evidence="5" id="KW-0067">ATP-binding</keyword>
<dbReference type="GeneID" id="64218539"/>
<dbReference type="AlphaFoldDB" id="A0A2L1UCT3"/>
<dbReference type="CDD" id="cd18808">
    <property type="entry name" value="SF1_C_Upf1"/>
    <property type="match status" value="1"/>
</dbReference>
<dbReference type="SUPFAM" id="SSF52540">
    <property type="entry name" value="P-loop containing nucleoside triphosphate hydrolases"/>
    <property type="match status" value="1"/>
</dbReference>
<dbReference type="STRING" id="147375.BXP28_11770"/>
<evidence type="ECO:0000256" key="1">
    <source>
        <dbReference type="ARBA" id="ARBA00007913"/>
    </source>
</evidence>
<keyword evidence="3" id="KW-0378">Hydrolase</keyword>
<dbReference type="Pfam" id="PF13087">
    <property type="entry name" value="AAA_12"/>
    <property type="match status" value="1"/>
</dbReference>
<gene>
    <name evidence="8" type="ORF">ERICIII_01777</name>
</gene>
<dbReference type="Gene3D" id="3.40.50.300">
    <property type="entry name" value="P-loop containing nucleotide triphosphate hydrolases"/>
    <property type="match status" value="3"/>
</dbReference>
<dbReference type="GO" id="GO:0005524">
    <property type="term" value="F:ATP binding"/>
    <property type="evidence" value="ECO:0007669"/>
    <property type="project" value="UniProtKB-KW"/>
</dbReference>
<evidence type="ECO:0000259" key="6">
    <source>
        <dbReference type="Pfam" id="PF13086"/>
    </source>
</evidence>
<dbReference type="Pfam" id="PF13086">
    <property type="entry name" value="AAA_11"/>
    <property type="match status" value="1"/>
</dbReference>
<reference evidence="9" key="1">
    <citation type="submission" date="2017-02" db="EMBL/GenBank/DDBJ databases">
        <title>Delineation of Paenibacillus larvae strains originating from foulbrood outbreaks.</title>
        <authorList>
            <person name="Beims H."/>
            <person name="Bunk B."/>
            <person name="Sproeer C."/>
            <person name="Mohr K.I."/>
            <person name="Pradella S."/>
            <person name="Guenther G."/>
            <person name="Rohde M."/>
            <person name="von der Ohe W."/>
            <person name="Steinert M."/>
        </authorList>
    </citation>
    <scope>NUCLEOTIDE SEQUENCE [LARGE SCALE GENOMIC DNA]</scope>
    <source>
        <strain evidence="9">Eric_III</strain>
    </source>
</reference>
<feature type="domain" description="DNA2/NAM7 helicase-like C-terminal" evidence="7">
    <location>
        <begin position="771"/>
        <end position="958"/>
    </location>
</feature>
<dbReference type="InterPro" id="IPR050534">
    <property type="entry name" value="Coronavir_polyprotein_1ab"/>
</dbReference>
<evidence type="ECO:0000256" key="5">
    <source>
        <dbReference type="ARBA" id="ARBA00022840"/>
    </source>
</evidence>
<protein>
    <submittedName>
        <fullName evidence="8">Putative DNA helicase</fullName>
    </submittedName>
</protein>
<name>A0A2L1UCT3_9BACL</name>
<dbReference type="Proteomes" id="UP000239833">
    <property type="component" value="Chromosome"/>
</dbReference>
<evidence type="ECO:0000259" key="7">
    <source>
        <dbReference type="Pfam" id="PF13087"/>
    </source>
</evidence>
<evidence type="ECO:0000313" key="8">
    <source>
        <dbReference type="EMBL" id="AVF25955.1"/>
    </source>
</evidence>
<dbReference type="EMBL" id="CP019655">
    <property type="protein sequence ID" value="AVF25955.1"/>
    <property type="molecule type" value="Genomic_DNA"/>
</dbReference>
<sequence length="991" mass="113099">MGNNIKAMMRYWRSSLADAARMTIDPKKTGEDGINVTIGALKMGRLNPEQTKILLEKAANSSGKNSPGQKQGDIQVTLIPLVMNVKFEHGFEKGGLPKVLLPLCIPAKLNEEGRLTPSTGFPWIPRNHLEPAVLDSDHYSVGSVERLDEFLTKHKEHHEQWSAYWEYTLKLFKYVTKQGLHEFHLPEYGRAEQGIVTIETSVVARHILMLYDELMKKKEQDYPALLQRYASLEDAALLSLLSKEEQIKQSAFHIGQMSNEFSISPSQRETMHHFLNMGHGDILAVNGPPGTGKTTLLQSIVSTLWVTHAAEGGEPPIILAASTNNQAVTNVIDSFGQVTEKDAPYTDPSLIGRWIPGIKSYGLYLPRSLSPKEQTAYSKKYHITDTYEGQFPQQIEEAAKLEEKETFFLKKFNTYTKLNTQDLQVALEELHRRLLETLSEISKGIMLFEQMVQMKTRLEEKYGTFDLEQLTRELQHTLKQKNTGKGELLLILKEWSGSIPFWMKWLSWTSSIQTKMYLHNAAFFHERNIKIVEEHLGNHKRIEVEFQDRLRQIAVDIKGIEEQLQVVGEDRMLWNNLKVAWEQWHAVYPYLNIDLKNDTSLIEELDKTLRFNAFKLATHYWEARWLIEMKTKQPRQNKDYYSETAHLAKWRRYCKLTPCLVSTLHMTPNYFRTGKEPLFEAIDLLIIDEAGQVSPEVAAPTFSLAKKSVIVGDVLQIEPVWSITSSIDTANLCDCKVIDVMNGEAYEAVSDKGICASSGSVMRIAQRASRYQRYEEIRGMFLSEHRRCVSEIIQYCNELAYKGKLQPLRPSVKDFPLPHMGYAHIKGTPMLKTGSRCNPKEAQAIVEWIKANQNRLLAYYNEPRILKGEKPLTVRELFGIVTPFTAQKNELKRWLNNAGLGEITAGTVHALQGAERQIVIFSPVYGDNDSSFFFDKGESMLNVAVSRAKDSFLVFGNMRIFDPAGQKPSGILAKFLFEKSENQLNVVKKER</sequence>
<comment type="similarity">
    <text evidence="1">Belongs to the DNA2/NAM7 helicase family.</text>
</comment>
<keyword evidence="2" id="KW-0547">Nucleotide-binding</keyword>
<dbReference type="PANTHER" id="PTHR43788">
    <property type="entry name" value="DNA2/NAM7 HELICASE FAMILY MEMBER"/>
    <property type="match status" value="1"/>
</dbReference>
<evidence type="ECO:0000256" key="2">
    <source>
        <dbReference type="ARBA" id="ARBA00022741"/>
    </source>
</evidence>
<dbReference type="GO" id="GO:0043139">
    <property type="term" value="F:5'-3' DNA helicase activity"/>
    <property type="evidence" value="ECO:0007669"/>
    <property type="project" value="TreeGrafter"/>
</dbReference>
<evidence type="ECO:0000256" key="3">
    <source>
        <dbReference type="ARBA" id="ARBA00022801"/>
    </source>
</evidence>
<keyword evidence="4 8" id="KW-0347">Helicase</keyword>
<accession>A0A2L1UCT3</accession>
<dbReference type="RefSeq" id="WP_079940572.1">
    <property type="nucleotide sequence ID" value="NZ_CP019655.1"/>
</dbReference>
<dbReference type="InterPro" id="IPR047187">
    <property type="entry name" value="SF1_C_Upf1"/>
</dbReference>